<dbReference type="Gene3D" id="1.20.58.1480">
    <property type="match status" value="1"/>
</dbReference>
<comment type="caution">
    <text evidence="5">The sequence shown here is derived from an EMBL/GenBank/DDBJ whole genome shotgun (WGS) entry which is preliminary data.</text>
</comment>
<dbReference type="EMBL" id="RKMK01000033">
    <property type="protein sequence ID" value="RXG89218.1"/>
    <property type="molecule type" value="Genomic_DNA"/>
</dbReference>
<proteinExistence type="inferred from homology"/>
<dbReference type="InterPro" id="IPR045517">
    <property type="entry name" value="Glyoxalase_8"/>
</dbReference>
<keyword evidence="2" id="KW-0677">Repeat</keyword>
<reference evidence="5 6" key="1">
    <citation type="submission" date="2018-11" db="EMBL/GenBank/DDBJ databases">
        <title>Bradyrhizobium sp. nov., isolated from effective nodules of peanut in China.</title>
        <authorList>
            <person name="Li Y."/>
        </authorList>
    </citation>
    <scope>NUCLEOTIDE SEQUENCE [LARGE SCALE GENOMIC DNA]</scope>
    <source>
        <strain evidence="5 6">CCBAU 51770</strain>
    </source>
</reference>
<keyword evidence="5" id="KW-0645">Protease</keyword>
<dbReference type="SMART" id="SM00464">
    <property type="entry name" value="LON"/>
    <property type="match status" value="1"/>
</dbReference>
<evidence type="ECO:0000259" key="4">
    <source>
        <dbReference type="PROSITE" id="PS51903"/>
    </source>
</evidence>
<accession>A0A4Q0QEJ8</accession>
<dbReference type="SUPFAM" id="SSF81923">
    <property type="entry name" value="Double Clp-N motif"/>
    <property type="match status" value="1"/>
</dbReference>
<evidence type="ECO:0000259" key="3">
    <source>
        <dbReference type="PROSITE" id="PS51787"/>
    </source>
</evidence>
<dbReference type="Proteomes" id="UP000290174">
    <property type="component" value="Unassembled WGS sequence"/>
</dbReference>
<keyword evidence="5" id="KW-0378">Hydrolase</keyword>
<dbReference type="Pfam" id="PF02861">
    <property type="entry name" value="Clp_N"/>
    <property type="match status" value="1"/>
</dbReference>
<dbReference type="AlphaFoldDB" id="A0A4Q0QEJ8"/>
<evidence type="ECO:0000313" key="5">
    <source>
        <dbReference type="EMBL" id="RXG89218.1"/>
    </source>
</evidence>
<dbReference type="InterPro" id="IPR004176">
    <property type="entry name" value="Clp_R_N"/>
</dbReference>
<evidence type="ECO:0000256" key="2">
    <source>
        <dbReference type="PROSITE-ProRule" id="PRU01251"/>
    </source>
</evidence>
<dbReference type="SUPFAM" id="SSF88697">
    <property type="entry name" value="PUA domain-like"/>
    <property type="match status" value="1"/>
</dbReference>
<dbReference type="InterPro" id="IPR015947">
    <property type="entry name" value="PUA-like_sf"/>
</dbReference>
<comment type="similarity">
    <text evidence="1">Belongs to the ClpA/ClpB family.</text>
</comment>
<dbReference type="InterPro" id="IPR036628">
    <property type="entry name" value="Clp_N_dom_sf"/>
</dbReference>
<dbReference type="GO" id="GO:0006508">
    <property type="term" value="P:proteolysis"/>
    <property type="evidence" value="ECO:0007669"/>
    <property type="project" value="UniProtKB-KW"/>
</dbReference>
<name>A0A4Q0QEJ8_9BRAD</name>
<dbReference type="RefSeq" id="WP_128931611.1">
    <property type="nucleotide sequence ID" value="NZ_CP022221.1"/>
</dbReference>
<dbReference type="PROSITE" id="PS51787">
    <property type="entry name" value="LON_N"/>
    <property type="match status" value="1"/>
</dbReference>
<organism evidence="5 6">
    <name type="scientific">Bradyrhizobium zhanjiangense</name>
    <dbReference type="NCBI Taxonomy" id="1325107"/>
    <lineage>
        <taxon>Bacteria</taxon>
        <taxon>Pseudomonadati</taxon>
        <taxon>Pseudomonadota</taxon>
        <taxon>Alphaproteobacteria</taxon>
        <taxon>Hyphomicrobiales</taxon>
        <taxon>Nitrobacteraceae</taxon>
        <taxon>Bradyrhizobium</taxon>
    </lineage>
</organism>
<dbReference type="Pfam" id="PF20066">
    <property type="entry name" value="Glyoxalase_8"/>
    <property type="match status" value="1"/>
</dbReference>
<gene>
    <name evidence="5" type="ORF">EAS61_28035</name>
</gene>
<feature type="domain" description="Clp R" evidence="4">
    <location>
        <begin position="261"/>
        <end position="405"/>
    </location>
</feature>
<feature type="domain" description="Lon N-terminal" evidence="3">
    <location>
        <begin position="71"/>
        <end position="262"/>
    </location>
</feature>
<evidence type="ECO:0000256" key="1">
    <source>
        <dbReference type="ARBA" id="ARBA00008675"/>
    </source>
</evidence>
<dbReference type="Gene3D" id="1.10.1780.10">
    <property type="entry name" value="Clp, N-terminal domain"/>
    <property type="match status" value="1"/>
</dbReference>
<dbReference type="GO" id="GO:0008233">
    <property type="term" value="F:peptidase activity"/>
    <property type="evidence" value="ECO:0007669"/>
    <property type="project" value="UniProtKB-KW"/>
</dbReference>
<dbReference type="Gene3D" id="2.30.130.40">
    <property type="entry name" value="LON domain-like"/>
    <property type="match status" value="1"/>
</dbReference>
<dbReference type="PROSITE" id="PS51903">
    <property type="entry name" value="CLP_R"/>
    <property type="match status" value="1"/>
</dbReference>
<dbReference type="InterPro" id="IPR046336">
    <property type="entry name" value="Lon_prtase_N_sf"/>
</dbReference>
<protein>
    <submittedName>
        <fullName evidence="5">ATP-dependent protease</fullName>
    </submittedName>
</protein>
<dbReference type="Pfam" id="PF02190">
    <property type="entry name" value="LON_substr_bdg"/>
    <property type="match status" value="1"/>
</dbReference>
<evidence type="ECO:0000313" key="6">
    <source>
        <dbReference type="Proteomes" id="UP000290174"/>
    </source>
</evidence>
<sequence length="408" mass="45179">MRDFRDAKAMAQTLRETLTTKAVTISHSESLELVSRMLGVADWNTLSAMLQTGRRDTLVPIARPISSTAVYPAVPLRDFVPFPGATFPLFVGRENTVLALNHAFEGEREMVCAIQRDATVDEPQFADLCEIGVLVQLVELERLQDGSIRVLTRVLRRVALRSFAAQSSGYRSEASELPEGAPVDSPELIRRAIQRFEDYAATHGLLVPDIWLFFDQTHDVGRIADTMAMRMKLPIKDKYELLALLDPVKRLEKIDGLLDVSSRPFGAAYAATRRRALALADQRRHQFATLEHLLLALTEDGDAAPILQACNADLGVLRQNLTDYLDKELAHTVIETGTAAPTVAFRRVDRRAALHAQEVGNPAVTGTNALVALFPETRSPAARLLAEQGVSRWRVDKAIVRNAGEDKR</sequence>
<dbReference type="InterPro" id="IPR003111">
    <property type="entry name" value="Lon_prtase_N"/>
</dbReference>